<accession>A0A0H5QVR1</accession>
<evidence type="ECO:0000313" key="2">
    <source>
        <dbReference type="EMBL" id="CRZ05812.1"/>
    </source>
</evidence>
<dbReference type="AlphaFoldDB" id="A0A0H5QVR1"/>
<reference evidence="2" key="1">
    <citation type="submission" date="2015-04" db="EMBL/GenBank/DDBJ databases">
        <title>The genome sequence of the plant pathogenic Rhizarian Plasmodiophora brassicae reveals insights in its biotrophic life cycle and the origin of chitin synthesis.</title>
        <authorList>
            <person name="Schwelm A."/>
            <person name="Fogelqvist J."/>
            <person name="Knaust A."/>
            <person name="Julke S."/>
            <person name="Lilja T."/>
            <person name="Dhandapani V."/>
            <person name="Bonilla-Rosso G."/>
            <person name="Karlsson M."/>
            <person name="Shevchenko A."/>
            <person name="Choi S.R."/>
            <person name="Kim H.G."/>
            <person name="Park J.Y."/>
            <person name="Lim Y.P."/>
            <person name="Ludwig-Muller J."/>
            <person name="Dixelius C."/>
        </authorList>
    </citation>
    <scope>NUCLEOTIDE SEQUENCE</scope>
    <source>
        <tissue evidence="2">Potato root galls</tissue>
    </source>
</reference>
<organism evidence="2">
    <name type="scientific">Spongospora subterranea</name>
    <dbReference type="NCBI Taxonomy" id="70186"/>
    <lineage>
        <taxon>Eukaryota</taxon>
        <taxon>Sar</taxon>
        <taxon>Rhizaria</taxon>
        <taxon>Endomyxa</taxon>
        <taxon>Phytomyxea</taxon>
        <taxon>Plasmodiophorida</taxon>
        <taxon>Plasmodiophoridae</taxon>
        <taxon>Spongospora</taxon>
    </lineage>
</organism>
<keyword evidence="1" id="KW-0472">Membrane</keyword>
<keyword evidence="1" id="KW-0812">Transmembrane</keyword>
<feature type="transmembrane region" description="Helical" evidence="1">
    <location>
        <begin position="67"/>
        <end position="89"/>
    </location>
</feature>
<dbReference type="EMBL" id="HACM01005370">
    <property type="protein sequence ID" value="CRZ05812.1"/>
    <property type="molecule type" value="Transcribed_RNA"/>
</dbReference>
<evidence type="ECO:0000256" key="1">
    <source>
        <dbReference type="SAM" id="Phobius"/>
    </source>
</evidence>
<protein>
    <submittedName>
        <fullName evidence="2">Uncharacterized protein</fullName>
    </submittedName>
</protein>
<proteinExistence type="predicted"/>
<keyword evidence="1" id="KW-1133">Transmembrane helix</keyword>
<name>A0A0H5QVR1_9EUKA</name>
<sequence>MDNSPAYDFHNLVSTPNRNDYDLESWIWNCSYSRSHKTTSLMKNMIVATSDRSCLKMKMKKMKSKELKVYGGEMVNYFSLSMMMMPLTIKLKLKLKLKQMYILQ</sequence>